<proteinExistence type="predicted"/>
<evidence type="ECO:0000313" key="1">
    <source>
        <dbReference type="EMBL" id="VDN30764.1"/>
    </source>
</evidence>
<reference evidence="1 2" key="1">
    <citation type="submission" date="2018-11" db="EMBL/GenBank/DDBJ databases">
        <authorList>
            <consortium name="Pathogen Informatics"/>
        </authorList>
    </citation>
    <scope>NUCLEOTIDE SEQUENCE [LARGE SCALE GENOMIC DNA]</scope>
</reference>
<dbReference type="OrthoDB" id="5915751at2759"/>
<dbReference type="AlphaFoldDB" id="A0A3P7MM97"/>
<feature type="non-terminal residue" evidence="1">
    <location>
        <position position="171"/>
    </location>
</feature>
<evidence type="ECO:0000313" key="2">
    <source>
        <dbReference type="Proteomes" id="UP000271889"/>
    </source>
</evidence>
<sequence length="171" mass="19529">METELSIGMRESDLRAWLYTVDISSKQLLELCTRPMAFRPSYLGGVDVILGTDSPTESMMVSEPFDILCPDNYTALWINPLFILAKEKKDAELMNIASWVKIPPRLITVDDTRINEIVEELLKSNGRSLNNLRSLPSEDMRAIFMKLSGMLRLTLNEVDTYYNDMQTLSVE</sequence>
<name>A0A3P7MM97_CYLGO</name>
<dbReference type="Proteomes" id="UP000271889">
    <property type="component" value="Unassembled WGS sequence"/>
</dbReference>
<organism evidence="1 2">
    <name type="scientific">Cylicostephanus goldi</name>
    <name type="common">Nematode worm</name>
    <dbReference type="NCBI Taxonomy" id="71465"/>
    <lineage>
        <taxon>Eukaryota</taxon>
        <taxon>Metazoa</taxon>
        <taxon>Ecdysozoa</taxon>
        <taxon>Nematoda</taxon>
        <taxon>Chromadorea</taxon>
        <taxon>Rhabditida</taxon>
        <taxon>Rhabditina</taxon>
        <taxon>Rhabditomorpha</taxon>
        <taxon>Strongyloidea</taxon>
        <taxon>Strongylidae</taxon>
        <taxon>Cylicostephanus</taxon>
    </lineage>
</organism>
<accession>A0A3P7MM97</accession>
<protein>
    <submittedName>
        <fullName evidence="1">Uncharacterized protein</fullName>
    </submittedName>
</protein>
<dbReference type="EMBL" id="UYRV01117657">
    <property type="protein sequence ID" value="VDN30764.1"/>
    <property type="molecule type" value="Genomic_DNA"/>
</dbReference>
<keyword evidence="2" id="KW-1185">Reference proteome</keyword>
<gene>
    <name evidence="1" type="ORF">CGOC_LOCUS11632</name>
</gene>